<keyword evidence="4" id="KW-1185">Reference proteome</keyword>
<feature type="region of interest" description="Disordered" evidence="1">
    <location>
        <begin position="305"/>
        <end position="350"/>
    </location>
</feature>
<proteinExistence type="predicted"/>
<protein>
    <submittedName>
        <fullName evidence="3">Outer membrane beta-barrel protein</fullName>
    </submittedName>
</protein>
<organism evidence="3 4">
    <name type="scientific">Pedobacter planticolens</name>
    <dbReference type="NCBI Taxonomy" id="2679964"/>
    <lineage>
        <taxon>Bacteria</taxon>
        <taxon>Pseudomonadati</taxon>
        <taxon>Bacteroidota</taxon>
        <taxon>Sphingobacteriia</taxon>
        <taxon>Sphingobacteriales</taxon>
        <taxon>Sphingobacteriaceae</taxon>
        <taxon>Pedobacter</taxon>
    </lineage>
</organism>
<comment type="caution">
    <text evidence="3">The sequence shown here is derived from an EMBL/GenBank/DDBJ whole genome shotgun (WGS) entry which is preliminary data.</text>
</comment>
<sequence>MIHFYQFRSFTTLFKGLVFLISLTIISTKLQAQTPQTPKKTNTPPPVLVREISGIVKDTTDVGLPGTTVRLTSDKDTLVISTNPDGIFVFKNVKSATYTLSINMLGYKSLVAKYKQNDAIPRIVMDPIILKSQSNTLDAVVINGTPSITYKTDTVEYKASDYIVRENATVDELLKKMEGMEVGTDGSLVHQGTAVTKAKINGKTYLGGDVSTAIQNLPAEIVEKIQVVDDYGDQAARTGIKDGDPEKILNIVTRADKSVGNTANMAAGAGNNERYEGSVFATRLNANQTIGVNARINNTVNGVANSGSNNGGGNTGGGNGGRGGNGGNNGGGNSSEGSGGTTNNGNTSFSYRDQLSKKVKINTNYRYNFSDVNSLNSSISQIPSLLGKTFSTNDGSTNNNTKAHNLSFELEADLDSANFLRVSPTFSYSSTESANQSFNTQRFIATNPTPANPSFRQDQTGKNTSSNTRPNYGITVFYQHIFKKPRRNISFQVSLNNNNQEAEQERNSRILYYNGLSDDLLKDSLVNRIVDRDNLTKNYRGSLTFAEPLTANTQLEFNGQINYNGYDNTATTSNIFADGSKHLVDSLSNIYDYSFTQTRLALNYRYGVSNASKVRFSLGLTAVPGVLSGTKASLGTTTHRTSFNLIPIARFQYLWSRQHSIQINYSGNASEPTFDQIQPVRDVSNPQNPIVGNPNLKVTFNHSINTNYNNYIANSKLNYSVNANATFVENSVVRNVVQIVDAYNSKKNETRYVNIAGVYRINGNYSISKQLDNRKYDLTLNGNASYNHGVSMSDSKENITTTWRFNERFGPRINPTEWLEINPFVSYDYTKSNNTLASSIDSKTNTLAFNIDGKVYMWQTLIFGYSASKNYVSGINANITNNPLVINGYLEKEFWKRKAKFTFQAFDILNQNNFVNRNILDNGGIVDTKSNSLSRYFMLRLTVRLQKWSGVKPRDGRQMMRRGDGSFN</sequence>
<feature type="region of interest" description="Disordered" evidence="1">
    <location>
        <begin position="444"/>
        <end position="468"/>
    </location>
</feature>
<dbReference type="Proteomes" id="UP000601055">
    <property type="component" value="Unassembled WGS sequence"/>
</dbReference>
<evidence type="ECO:0000256" key="1">
    <source>
        <dbReference type="SAM" id="MobiDB-lite"/>
    </source>
</evidence>
<dbReference type="InterPro" id="IPR041700">
    <property type="entry name" value="OMP_b-brl_3"/>
</dbReference>
<evidence type="ECO:0000313" key="3">
    <source>
        <dbReference type="EMBL" id="MBB2143854.1"/>
    </source>
</evidence>
<evidence type="ECO:0000313" key="4">
    <source>
        <dbReference type="Proteomes" id="UP000601055"/>
    </source>
</evidence>
<dbReference type="Gene3D" id="2.60.40.1120">
    <property type="entry name" value="Carboxypeptidase-like, regulatory domain"/>
    <property type="match status" value="1"/>
</dbReference>
<dbReference type="Pfam" id="PF14905">
    <property type="entry name" value="OMP_b-brl_3"/>
    <property type="match status" value="1"/>
</dbReference>
<dbReference type="RefSeq" id="WP_182920566.1">
    <property type="nucleotide sequence ID" value="NZ_WNXD01000001.1"/>
</dbReference>
<dbReference type="AlphaFoldDB" id="A0A923DU20"/>
<dbReference type="InterPro" id="IPR008969">
    <property type="entry name" value="CarboxyPept-like_regulatory"/>
</dbReference>
<accession>A0A923DU20</accession>
<evidence type="ECO:0000259" key="2">
    <source>
        <dbReference type="Pfam" id="PF14905"/>
    </source>
</evidence>
<gene>
    <name evidence="3" type="ORF">GM921_00015</name>
</gene>
<reference evidence="3" key="1">
    <citation type="submission" date="2019-11" db="EMBL/GenBank/DDBJ databases">
        <title>Description of Pedobacter sp. LMG 31464T.</title>
        <authorList>
            <person name="Carlier A."/>
            <person name="Qi S."/>
            <person name="Vandamme P."/>
        </authorList>
    </citation>
    <scope>NUCLEOTIDE SEQUENCE</scope>
    <source>
        <strain evidence="3">LMG 31464</strain>
    </source>
</reference>
<name>A0A923DU20_9SPHI</name>
<dbReference type="EMBL" id="WNXD01000001">
    <property type="protein sequence ID" value="MBB2143854.1"/>
    <property type="molecule type" value="Genomic_DNA"/>
</dbReference>
<feature type="compositionally biased region" description="Gly residues" evidence="1">
    <location>
        <begin position="309"/>
        <end position="342"/>
    </location>
</feature>
<dbReference type="SUPFAM" id="SSF56935">
    <property type="entry name" value="Porins"/>
    <property type="match status" value="1"/>
</dbReference>
<dbReference type="Pfam" id="PF13620">
    <property type="entry name" value="CarboxypepD_reg"/>
    <property type="match status" value="1"/>
</dbReference>
<feature type="domain" description="Outer membrane protein beta-barrel" evidence="2">
    <location>
        <begin position="480"/>
        <end position="801"/>
    </location>
</feature>
<dbReference type="SUPFAM" id="SSF49464">
    <property type="entry name" value="Carboxypeptidase regulatory domain-like"/>
    <property type="match status" value="1"/>
</dbReference>